<dbReference type="Proteomes" id="UP000486534">
    <property type="component" value="Unassembled WGS sequence"/>
</dbReference>
<organism evidence="2 3">
    <name type="scientific">Pseudomonas piscis</name>
    <dbReference type="NCBI Taxonomy" id="2614538"/>
    <lineage>
        <taxon>Bacteria</taxon>
        <taxon>Pseudomonadati</taxon>
        <taxon>Pseudomonadota</taxon>
        <taxon>Gammaproteobacteria</taxon>
        <taxon>Pseudomonadales</taxon>
        <taxon>Pseudomonadaceae</taxon>
        <taxon>Pseudomonas</taxon>
    </lineage>
</organism>
<reference evidence="2 3" key="1">
    <citation type="submission" date="2019-10" db="EMBL/GenBank/DDBJ databases">
        <title>Pseudomonas dajingensis sp. nov., isolated from the profound head ulcers of farmed Murray cod (Maccullochella peelii peelii).</title>
        <authorList>
            <person name="Liu Y."/>
        </authorList>
    </citation>
    <scope>NUCLEOTIDE SEQUENCE [LARGE SCALE GENOMIC DNA]</scope>
    <source>
        <strain evidence="2 3">MC042</strain>
    </source>
</reference>
<evidence type="ECO:0008006" key="4">
    <source>
        <dbReference type="Google" id="ProtNLM"/>
    </source>
</evidence>
<evidence type="ECO:0000256" key="1">
    <source>
        <dbReference type="SAM" id="SignalP"/>
    </source>
</evidence>
<feature type="chain" id="PRO_5030759395" description="Lipoprotein" evidence="1">
    <location>
        <begin position="20"/>
        <end position="163"/>
    </location>
</feature>
<gene>
    <name evidence="2" type="ORF">GDH07_25615</name>
</gene>
<comment type="caution">
    <text evidence="2">The sequence shown here is derived from an EMBL/GenBank/DDBJ whole genome shotgun (WGS) entry which is preliminary data.</text>
</comment>
<name>A0A7X1PTR8_9PSED</name>
<dbReference type="AlphaFoldDB" id="A0A7X1PTR8"/>
<evidence type="ECO:0000313" key="2">
    <source>
        <dbReference type="EMBL" id="MQA56703.1"/>
    </source>
</evidence>
<dbReference type="RefSeq" id="WP_152899302.1">
    <property type="nucleotide sequence ID" value="NZ_WHUV01000005.1"/>
</dbReference>
<proteinExistence type="predicted"/>
<protein>
    <recommendedName>
        <fullName evidence="4">Lipoprotein</fullName>
    </recommendedName>
</protein>
<sequence>MKLRLMCIATLALVSACNGNGGLNIPGMAQGSGPQAQIYDASFAKRNFVVGKTSLDDVQRLCGDTPEKRYASDGSEYWTYRSDVNSGGYAPGRSTMQQMLAKAWSHVPSNEVTGAAANEYNLATGGNGVVAGMTNQLMGKPTGPAHMLQLYFKQGVLQSYSLN</sequence>
<dbReference type="PROSITE" id="PS51257">
    <property type="entry name" value="PROKAR_LIPOPROTEIN"/>
    <property type="match status" value="1"/>
</dbReference>
<accession>A0A7X1PTR8</accession>
<keyword evidence="1" id="KW-0732">Signal</keyword>
<feature type="signal peptide" evidence="1">
    <location>
        <begin position="1"/>
        <end position="19"/>
    </location>
</feature>
<evidence type="ECO:0000313" key="3">
    <source>
        <dbReference type="Proteomes" id="UP000486534"/>
    </source>
</evidence>
<dbReference type="EMBL" id="WHUV01000005">
    <property type="protein sequence ID" value="MQA56703.1"/>
    <property type="molecule type" value="Genomic_DNA"/>
</dbReference>